<accession>A0A556VWS9</accession>
<evidence type="ECO:0000256" key="4">
    <source>
        <dbReference type="ARBA" id="ARBA00022989"/>
    </source>
</evidence>
<keyword evidence="4 13" id="KW-1133">Transmembrane helix</keyword>
<keyword evidence="7" id="KW-0449">Lipoprotein</keyword>
<sequence>MLPYNRSGVLPGATLVKHGEMEMFLRFFTYLNRLNCYSHHHALFGCTIALPQCVNEGGGMCEVVMEHRVEMDVVCLLCGGCVCDPEGVEQGGETVMLACEVVMEHRCGDGRCVPLQWLCDGDHDCLDKSDELNCCCGERGLFECPSDKSCIKNSMICDGFPDCSLKEDEKNCTVCRENELECNNHECVHRTLWCDGRKHCSDSSDEWNCVVDYDISIIELDDDVHISSHVRPVCLPEPGHTLTPDTYCYITGWGHMGNRTNFTNRFAQAPWRVALWSLAYSCVLVVAVLGNLVVIWIIVAHKRMRTVTNYFLLNLAVADAAMAALNTPVNFVYAAHADWYFGDAYCKFHNFFPIHGHHPPSEAAFLSHVHPSGDCVFRAGFKRAFRWCPFITVSQLDELELKSARFQRNRQSSVFALTRLESSADTLTSHSSRRKSSAASRHSSLSSQSRLATRLSLNGCNAPAVNTTPI</sequence>
<feature type="domain" description="G-protein coupled receptors family 1 profile" evidence="14">
    <location>
        <begin position="290"/>
        <end position="352"/>
    </location>
</feature>
<dbReference type="Proteomes" id="UP000319801">
    <property type="component" value="Unassembled WGS sequence"/>
</dbReference>
<dbReference type="SUPFAM" id="SSF81321">
    <property type="entry name" value="Family A G protein-coupled receptor-like"/>
    <property type="match status" value="1"/>
</dbReference>
<feature type="disulfide bond" evidence="11">
    <location>
        <begin position="175"/>
        <end position="187"/>
    </location>
</feature>
<dbReference type="InterPro" id="IPR043504">
    <property type="entry name" value="Peptidase_S1_PA_chymotrypsin"/>
</dbReference>
<dbReference type="SUPFAM" id="SSF57424">
    <property type="entry name" value="LDL receptor-like module"/>
    <property type="match status" value="3"/>
</dbReference>
<dbReference type="OrthoDB" id="9988974at2759"/>
<dbReference type="SMART" id="SM00192">
    <property type="entry name" value="LDLa"/>
    <property type="match status" value="3"/>
</dbReference>
<dbReference type="AlphaFoldDB" id="A0A556VWS9"/>
<evidence type="ECO:0000256" key="5">
    <source>
        <dbReference type="ARBA" id="ARBA00023040"/>
    </source>
</evidence>
<dbReference type="InterPro" id="IPR001254">
    <property type="entry name" value="Trypsin_dom"/>
</dbReference>
<dbReference type="SUPFAM" id="SSF50494">
    <property type="entry name" value="Trypsin-like serine proteases"/>
    <property type="match status" value="1"/>
</dbReference>
<dbReference type="PROSITE" id="PS50068">
    <property type="entry name" value="LDLRA_2"/>
    <property type="match status" value="3"/>
</dbReference>
<comment type="caution">
    <text evidence="15">The sequence shown here is derived from an EMBL/GenBank/DDBJ whole genome shotgun (WGS) entry which is preliminary data.</text>
</comment>
<name>A0A556VWS9_BAGYA</name>
<dbReference type="PROSITE" id="PS01209">
    <property type="entry name" value="LDLRA_1"/>
    <property type="match status" value="1"/>
</dbReference>
<dbReference type="CDD" id="cd00112">
    <property type="entry name" value="LDLa"/>
    <property type="match status" value="3"/>
</dbReference>
<dbReference type="GO" id="GO:0004995">
    <property type="term" value="F:tachykinin receptor activity"/>
    <property type="evidence" value="ECO:0007669"/>
    <property type="project" value="InterPro"/>
</dbReference>
<dbReference type="PANTHER" id="PTHR46925">
    <property type="entry name" value="G-PROTEIN COUPLED RECEPTOR TKR-1-RELATED"/>
    <property type="match status" value="1"/>
</dbReference>
<feature type="disulfide bond" evidence="11">
    <location>
        <begin position="107"/>
        <end position="125"/>
    </location>
</feature>
<feature type="compositionally biased region" description="Low complexity" evidence="12">
    <location>
        <begin position="437"/>
        <end position="450"/>
    </location>
</feature>
<dbReference type="InterPro" id="IPR017452">
    <property type="entry name" value="GPCR_Rhodpsn_7TM"/>
</dbReference>
<keyword evidence="5" id="KW-0297">G-protein coupled receptor</keyword>
<dbReference type="GO" id="GO:1902093">
    <property type="term" value="P:positive regulation of flagellated sperm motility"/>
    <property type="evidence" value="ECO:0007669"/>
    <property type="project" value="TreeGrafter"/>
</dbReference>
<evidence type="ECO:0000256" key="6">
    <source>
        <dbReference type="ARBA" id="ARBA00023136"/>
    </source>
</evidence>
<dbReference type="Gene3D" id="1.20.1070.10">
    <property type="entry name" value="Rhodopsin 7-helix transmembrane proteins"/>
    <property type="match status" value="1"/>
</dbReference>
<evidence type="ECO:0000313" key="15">
    <source>
        <dbReference type="EMBL" id="TUJ24213.1"/>
    </source>
</evidence>
<protein>
    <submittedName>
        <fullName evidence="15">Neuromedin-K receptor</fullName>
    </submittedName>
</protein>
<feature type="disulfide bond" evidence="11">
    <location>
        <begin position="119"/>
        <end position="134"/>
    </location>
</feature>
<keyword evidence="2" id="KW-1003">Cell membrane</keyword>
<feature type="disulfide bond" evidence="11">
    <location>
        <begin position="157"/>
        <end position="172"/>
    </location>
</feature>
<dbReference type="GO" id="GO:0097225">
    <property type="term" value="C:sperm midpiece"/>
    <property type="evidence" value="ECO:0007669"/>
    <property type="project" value="TreeGrafter"/>
</dbReference>
<dbReference type="Gene3D" id="4.10.400.10">
    <property type="entry name" value="Low-density Lipoprotein Receptor"/>
    <property type="match status" value="3"/>
</dbReference>
<dbReference type="Pfam" id="PF00001">
    <property type="entry name" value="7tm_1"/>
    <property type="match status" value="1"/>
</dbReference>
<dbReference type="InterPro" id="IPR036790">
    <property type="entry name" value="Frizzled_dom_sf"/>
</dbReference>
<evidence type="ECO:0000256" key="13">
    <source>
        <dbReference type="SAM" id="Phobius"/>
    </source>
</evidence>
<dbReference type="PROSITE" id="PS50262">
    <property type="entry name" value="G_PROTEIN_RECEP_F1_2"/>
    <property type="match status" value="1"/>
</dbReference>
<evidence type="ECO:0000256" key="12">
    <source>
        <dbReference type="SAM" id="MobiDB-lite"/>
    </source>
</evidence>
<evidence type="ECO:0000256" key="8">
    <source>
        <dbReference type="ARBA" id="ARBA00023157"/>
    </source>
</evidence>
<keyword evidence="8 11" id="KW-1015">Disulfide bond</keyword>
<comment type="caution">
    <text evidence="11">Lacks conserved residue(s) required for the propagation of feature annotation.</text>
</comment>
<dbReference type="Pfam" id="PF00057">
    <property type="entry name" value="Ldl_recept_a"/>
    <property type="match status" value="1"/>
</dbReference>
<feature type="disulfide bond" evidence="11">
    <location>
        <begin position="182"/>
        <end position="200"/>
    </location>
</feature>
<evidence type="ECO:0000256" key="10">
    <source>
        <dbReference type="ARBA" id="ARBA00023224"/>
    </source>
</evidence>
<feature type="transmembrane region" description="Helical" evidence="13">
    <location>
        <begin position="273"/>
        <end position="299"/>
    </location>
</feature>
<evidence type="ECO:0000256" key="2">
    <source>
        <dbReference type="ARBA" id="ARBA00022475"/>
    </source>
</evidence>
<evidence type="ECO:0000256" key="11">
    <source>
        <dbReference type="PROSITE-ProRule" id="PRU00124"/>
    </source>
</evidence>
<dbReference type="EMBL" id="VCAZ01000379">
    <property type="protein sequence ID" value="TUJ24213.1"/>
    <property type="molecule type" value="Genomic_DNA"/>
</dbReference>
<dbReference type="PANTHER" id="PTHR46925:SF1">
    <property type="entry name" value="NEUROMEDIN-K RECEPTOR"/>
    <property type="match status" value="1"/>
</dbReference>
<keyword evidence="9 15" id="KW-0675">Receptor</keyword>
<comment type="subcellular location">
    <subcellularLocation>
        <location evidence="1">Cell membrane</location>
        <topology evidence="1">Multi-pass membrane protein</topology>
    </subcellularLocation>
</comment>
<feature type="disulfide bond" evidence="11">
    <location>
        <begin position="194"/>
        <end position="209"/>
    </location>
</feature>
<evidence type="ECO:0000256" key="1">
    <source>
        <dbReference type="ARBA" id="ARBA00004651"/>
    </source>
</evidence>
<dbReference type="InterPro" id="IPR009003">
    <property type="entry name" value="Peptidase_S1_PA"/>
</dbReference>
<dbReference type="InterPro" id="IPR000276">
    <property type="entry name" value="GPCR_Rhodpsn"/>
</dbReference>
<dbReference type="Pfam" id="PF00089">
    <property type="entry name" value="Trypsin"/>
    <property type="match status" value="1"/>
</dbReference>
<dbReference type="GO" id="GO:0005886">
    <property type="term" value="C:plasma membrane"/>
    <property type="evidence" value="ECO:0007669"/>
    <property type="project" value="UniProtKB-SubCell"/>
</dbReference>
<reference evidence="15 16" key="1">
    <citation type="journal article" date="2019" name="Genome Biol. Evol.">
        <title>Whole-Genome Sequencing of the Giant Devil Catfish, Bagarius yarrelli.</title>
        <authorList>
            <person name="Jiang W."/>
            <person name="Lv Y."/>
            <person name="Cheng L."/>
            <person name="Yang K."/>
            <person name="Chao B."/>
            <person name="Wang X."/>
            <person name="Li Y."/>
            <person name="Pan X."/>
            <person name="You X."/>
            <person name="Zhang Y."/>
            <person name="Yang J."/>
            <person name="Li J."/>
            <person name="Zhang X."/>
            <person name="Liu S."/>
            <person name="Sun C."/>
            <person name="Yang J."/>
            <person name="Shi Q."/>
        </authorList>
    </citation>
    <scope>NUCLEOTIDE SEQUENCE [LARGE SCALE GENOMIC DNA]</scope>
    <source>
        <strain evidence="15">JWS20170419001</strain>
        <tissue evidence="15">Muscle</tissue>
    </source>
</reference>
<dbReference type="Gene3D" id="2.40.10.10">
    <property type="entry name" value="Trypsin-like serine proteases"/>
    <property type="match status" value="1"/>
</dbReference>
<dbReference type="GO" id="GO:0006508">
    <property type="term" value="P:proteolysis"/>
    <property type="evidence" value="ECO:0007669"/>
    <property type="project" value="InterPro"/>
</dbReference>
<keyword evidence="7" id="KW-0564">Palmitate</keyword>
<keyword evidence="3 13" id="KW-0812">Transmembrane</keyword>
<keyword evidence="6 13" id="KW-0472">Membrane</keyword>
<organism evidence="15 16">
    <name type="scientific">Bagarius yarrelli</name>
    <name type="common">Goonch</name>
    <name type="synonym">Bagrus yarrelli</name>
    <dbReference type="NCBI Taxonomy" id="175774"/>
    <lineage>
        <taxon>Eukaryota</taxon>
        <taxon>Metazoa</taxon>
        <taxon>Chordata</taxon>
        <taxon>Craniata</taxon>
        <taxon>Vertebrata</taxon>
        <taxon>Euteleostomi</taxon>
        <taxon>Actinopterygii</taxon>
        <taxon>Neopterygii</taxon>
        <taxon>Teleostei</taxon>
        <taxon>Ostariophysi</taxon>
        <taxon>Siluriformes</taxon>
        <taxon>Sisoridae</taxon>
        <taxon>Sisorinae</taxon>
        <taxon>Bagarius</taxon>
    </lineage>
</organism>
<dbReference type="InterPro" id="IPR001681">
    <property type="entry name" value="Neurokn_rcpt"/>
</dbReference>
<feature type="region of interest" description="Disordered" evidence="12">
    <location>
        <begin position="426"/>
        <end position="450"/>
    </location>
</feature>
<evidence type="ECO:0000256" key="7">
    <source>
        <dbReference type="ARBA" id="ARBA00023139"/>
    </source>
</evidence>
<dbReference type="InterPro" id="IPR036055">
    <property type="entry name" value="LDL_receptor-like_sf"/>
</dbReference>
<dbReference type="SUPFAM" id="SSF63501">
    <property type="entry name" value="Frizzled cysteine-rich domain"/>
    <property type="match status" value="1"/>
</dbReference>
<evidence type="ECO:0000313" key="16">
    <source>
        <dbReference type="Proteomes" id="UP000319801"/>
    </source>
</evidence>
<gene>
    <name evidence="15" type="ORF">Baya_16816</name>
</gene>
<evidence type="ECO:0000259" key="14">
    <source>
        <dbReference type="PROSITE" id="PS50262"/>
    </source>
</evidence>
<evidence type="ECO:0000256" key="9">
    <source>
        <dbReference type="ARBA" id="ARBA00023170"/>
    </source>
</evidence>
<evidence type="ECO:0000256" key="3">
    <source>
        <dbReference type="ARBA" id="ARBA00022692"/>
    </source>
</evidence>
<keyword evidence="16" id="KW-1185">Reference proteome</keyword>
<dbReference type="InterPro" id="IPR002172">
    <property type="entry name" value="LDrepeatLR_classA_rpt"/>
</dbReference>
<keyword evidence="10" id="KW-0807">Transducer</keyword>
<dbReference type="PRINTS" id="PR00261">
    <property type="entry name" value="LDLRECEPTOR"/>
</dbReference>
<dbReference type="GO" id="GO:0004252">
    <property type="term" value="F:serine-type endopeptidase activity"/>
    <property type="evidence" value="ECO:0007669"/>
    <property type="project" value="InterPro"/>
</dbReference>
<dbReference type="InterPro" id="IPR023415">
    <property type="entry name" value="LDLR_class-A_CS"/>
</dbReference>
<proteinExistence type="predicted"/>